<evidence type="ECO:0000256" key="1">
    <source>
        <dbReference type="SAM" id="MobiDB-lite"/>
    </source>
</evidence>
<dbReference type="AlphaFoldDB" id="A0A2N0PAN2"/>
<dbReference type="Proteomes" id="UP000232722">
    <property type="component" value="Unassembled WGS sequence"/>
</dbReference>
<evidence type="ECO:0000313" key="2">
    <source>
        <dbReference type="EMBL" id="PKC03874.1"/>
    </source>
</evidence>
<dbReference type="EMBL" id="LLXJ01001106">
    <property type="protein sequence ID" value="PKC03874.1"/>
    <property type="molecule type" value="Genomic_DNA"/>
</dbReference>
<reference evidence="2 3" key="1">
    <citation type="submission" date="2016-04" db="EMBL/GenBank/DDBJ databases">
        <title>Genome analyses suggest a sexual origin of heterokaryosis in a supposedly ancient asexual fungus.</title>
        <authorList>
            <person name="Ropars J."/>
            <person name="Sedzielewska K."/>
            <person name="Noel J."/>
            <person name="Charron P."/>
            <person name="Farinelli L."/>
            <person name="Marton T."/>
            <person name="Kruger M."/>
            <person name="Pelin A."/>
            <person name="Brachmann A."/>
            <person name="Corradi N."/>
        </authorList>
    </citation>
    <scope>NUCLEOTIDE SEQUENCE [LARGE SCALE GENOMIC DNA]</scope>
    <source>
        <strain evidence="2 3">A5</strain>
    </source>
</reference>
<organism evidence="2 3">
    <name type="scientific">Rhizophagus irregularis</name>
    <dbReference type="NCBI Taxonomy" id="588596"/>
    <lineage>
        <taxon>Eukaryota</taxon>
        <taxon>Fungi</taxon>
        <taxon>Fungi incertae sedis</taxon>
        <taxon>Mucoromycota</taxon>
        <taxon>Glomeromycotina</taxon>
        <taxon>Glomeromycetes</taxon>
        <taxon>Glomerales</taxon>
        <taxon>Glomeraceae</taxon>
        <taxon>Rhizophagus</taxon>
    </lineage>
</organism>
<reference evidence="2 3" key="2">
    <citation type="submission" date="2017-09" db="EMBL/GenBank/DDBJ databases">
        <title>Extensive intraspecific genome diversity in a model arbuscular mycorrhizal fungus.</title>
        <authorList>
            <person name="Chen E.C."/>
            <person name="Morin E."/>
            <person name="Beaudet D."/>
            <person name="Noel J."/>
            <person name="Ndikumana S."/>
            <person name="Charron P."/>
            <person name="St-Onge C."/>
            <person name="Giorgi J."/>
            <person name="Grigoriev I.V."/>
            <person name="Roux C."/>
            <person name="Martin F.M."/>
            <person name="Corradi N."/>
        </authorList>
    </citation>
    <scope>NUCLEOTIDE SEQUENCE [LARGE SCALE GENOMIC DNA]</scope>
    <source>
        <strain evidence="2 3">A5</strain>
    </source>
</reference>
<dbReference type="VEuPathDB" id="FungiDB:RhiirFUN_002255"/>
<gene>
    <name evidence="2" type="ORF">RhiirA5_401732</name>
</gene>
<feature type="compositionally biased region" description="Basic and acidic residues" evidence="1">
    <location>
        <begin position="135"/>
        <end position="149"/>
    </location>
</feature>
<accession>A0A2N0PAN2</accession>
<comment type="caution">
    <text evidence="2">The sequence shown here is derived from an EMBL/GenBank/DDBJ whole genome shotgun (WGS) entry which is preliminary data.</text>
</comment>
<evidence type="ECO:0000313" key="3">
    <source>
        <dbReference type="Proteomes" id="UP000232722"/>
    </source>
</evidence>
<protein>
    <submittedName>
        <fullName evidence="2">Uncharacterized protein</fullName>
    </submittedName>
</protein>
<feature type="region of interest" description="Disordered" evidence="1">
    <location>
        <begin position="120"/>
        <end position="149"/>
    </location>
</feature>
<name>A0A2N0PAN2_9GLOM</name>
<proteinExistence type="predicted"/>
<dbReference type="VEuPathDB" id="FungiDB:RhiirA1_451303"/>
<sequence>MDLLKGIDNNEESEMKRILKRRNSSRLKCRCITGIFQTISELEPVIYKCLEHLQNSFKDELQELDDTLAFKIIQDRECRKLIRYSNIWASLNKTFNTEFNFKEFKGVCTRYFSSTLNWSRNKPPKKTDSTQNSEAELKQESEYFAKELR</sequence>